<proteinExistence type="predicted"/>
<keyword evidence="2" id="KW-1133">Transmembrane helix</keyword>
<feature type="region of interest" description="Disordered" evidence="1">
    <location>
        <begin position="252"/>
        <end position="279"/>
    </location>
</feature>
<feature type="compositionally biased region" description="Low complexity" evidence="1">
    <location>
        <begin position="270"/>
        <end position="279"/>
    </location>
</feature>
<evidence type="ECO:0000256" key="1">
    <source>
        <dbReference type="SAM" id="MobiDB-lite"/>
    </source>
</evidence>
<protein>
    <submittedName>
        <fullName evidence="3">Uncharacterized protein</fullName>
    </submittedName>
</protein>
<evidence type="ECO:0000256" key="2">
    <source>
        <dbReference type="SAM" id="Phobius"/>
    </source>
</evidence>
<evidence type="ECO:0000313" key="3">
    <source>
        <dbReference type="EMBL" id="GLL01892.1"/>
    </source>
</evidence>
<accession>A0A9W6KGZ2</accession>
<reference evidence="3" key="1">
    <citation type="journal article" date="2014" name="Int. J. Syst. Evol. Microbiol.">
        <title>Complete genome sequence of Corynebacterium casei LMG S-19264T (=DSM 44701T), isolated from a smear-ripened cheese.</title>
        <authorList>
            <consortium name="US DOE Joint Genome Institute (JGI-PGF)"/>
            <person name="Walter F."/>
            <person name="Albersmeier A."/>
            <person name="Kalinowski J."/>
            <person name="Ruckert C."/>
        </authorList>
    </citation>
    <scope>NUCLEOTIDE SEQUENCE</scope>
    <source>
        <strain evidence="3">VKM Ac-1321</strain>
    </source>
</reference>
<evidence type="ECO:0000313" key="4">
    <source>
        <dbReference type="Proteomes" id="UP001143480"/>
    </source>
</evidence>
<reference evidence="3" key="2">
    <citation type="submission" date="2023-01" db="EMBL/GenBank/DDBJ databases">
        <authorList>
            <person name="Sun Q."/>
            <person name="Evtushenko L."/>
        </authorList>
    </citation>
    <scope>NUCLEOTIDE SEQUENCE</scope>
    <source>
        <strain evidence="3">VKM Ac-1321</strain>
    </source>
</reference>
<keyword evidence="2" id="KW-0812">Transmembrane</keyword>
<organism evidence="3 4">
    <name type="scientific">Dactylosporangium matsuzakiense</name>
    <dbReference type="NCBI Taxonomy" id="53360"/>
    <lineage>
        <taxon>Bacteria</taxon>
        <taxon>Bacillati</taxon>
        <taxon>Actinomycetota</taxon>
        <taxon>Actinomycetes</taxon>
        <taxon>Micromonosporales</taxon>
        <taxon>Micromonosporaceae</taxon>
        <taxon>Dactylosporangium</taxon>
    </lineage>
</organism>
<name>A0A9W6KGZ2_9ACTN</name>
<gene>
    <name evidence="3" type="ORF">GCM10017581_036340</name>
</gene>
<sequence>MAFHDPAARPGENTRVRERRVGHHVITVTTGTALSVLTVLLLAGCGSGGTPDPGPTTPDGTPVAAQPDPRGLLAARVAVAKDQRYVAAYTLTVPGKGPRSVLVSIATDRTWRVDIQGGALGGTADVAIAGRPEGVYQCPINPASSCVKVAAAGKKLPPAIDPRVQYVFVGWLDVLLDRQIPLAVNPAEPLAGTSAPCFAVEPGVTAIAPPIDPGTFCYNDNGILTAAKLPLGQLMLTGEVVAAPSTISLPGPVADDAPLGTATPPPSPPSASVSASAPR</sequence>
<comment type="caution">
    <text evidence="3">The sequence shown here is derived from an EMBL/GenBank/DDBJ whole genome shotgun (WGS) entry which is preliminary data.</text>
</comment>
<keyword evidence="4" id="KW-1185">Reference proteome</keyword>
<dbReference type="EMBL" id="BSFP01000019">
    <property type="protein sequence ID" value="GLL01892.1"/>
    <property type="molecule type" value="Genomic_DNA"/>
</dbReference>
<dbReference type="Proteomes" id="UP001143480">
    <property type="component" value="Unassembled WGS sequence"/>
</dbReference>
<feature type="transmembrane region" description="Helical" evidence="2">
    <location>
        <begin position="21"/>
        <end position="43"/>
    </location>
</feature>
<dbReference type="AlphaFoldDB" id="A0A9W6KGZ2"/>
<keyword evidence="2" id="KW-0472">Membrane</keyword>